<feature type="chain" id="PRO_5019387573" description="TPM domain-containing protein" evidence="3">
    <location>
        <begin position="25"/>
        <end position="325"/>
    </location>
</feature>
<keyword evidence="2" id="KW-0472">Membrane</keyword>
<accession>A0A426U7F0</accession>
<keyword evidence="1" id="KW-0175">Coiled coil</keyword>
<organism evidence="4 5">
    <name type="scientific">Candidatus Viridilinea halotolerans</name>
    <dbReference type="NCBI Taxonomy" id="2491704"/>
    <lineage>
        <taxon>Bacteria</taxon>
        <taxon>Bacillati</taxon>
        <taxon>Chloroflexota</taxon>
        <taxon>Chloroflexia</taxon>
        <taxon>Chloroflexales</taxon>
        <taxon>Chloroflexineae</taxon>
        <taxon>Oscillochloridaceae</taxon>
        <taxon>Candidatus Viridilinea</taxon>
    </lineage>
</organism>
<protein>
    <recommendedName>
        <fullName evidence="6">TPM domain-containing protein</fullName>
    </recommendedName>
</protein>
<keyword evidence="2" id="KW-1133">Transmembrane helix</keyword>
<dbReference type="EMBL" id="RSAS01000148">
    <property type="protein sequence ID" value="RRR75973.1"/>
    <property type="molecule type" value="Genomic_DNA"/>
</dbReference>
<dbReference type="Proteomes" id="UP000280307">
    <property type="component" value="Unassembled WGS sequence"/>
</dbReference>
<comment type="caution">
    <text evidence="4">The sequence shown here is derived from an EMBL/GenBank/DDBJ whole genome shotgun (WGS) entry which is preliminary data.</text>
</comment>
<feature type="coiled-coil region" evidence="1">
    <location>
        <begin position="187"/>
        <end position="214"/>
    </location>
</feature>
<keyword evidence="3" id="KW-0732">Signal</keyword>
<dbReference type="AlphaFoldDB" id="A0A426U7F0"/>
<evidence type="ECO:0000313" key="5">
    <source>
        <dbReference type="Proteomes" id="UP000280307"/>
    </source>
</evidence>
<gene>
    <name evidence="4" type="ORF">EI684_03735</name>
</gene>
<feature type="transmembrane region" description="Helical" evidence="2">
    <location>
        <begin position="166"/>
        <end position="184"/>
    </location>
</feature>
<evidence type="ECO:0008006" key="6">
    <source>
        <dbReference type="Google" id="ProtNLM"/>
    </source>
</evidence>
<proteinExistence type="predicted"/>
<sequence>MRYRIRWAIVVALLLLALPSLALAQEGSLQITDPGGRLDATLIRSAAAPLLQRGVDVAVYIVDTGGEADLDDRLRNDGLLNDDGLYWNNMIAIYVAFEPEPFSVITYGDSWLSALERNDNVEIIRQNQLNPGLGSANYTQGFADALATIEQVIVDPAIYDEPVSPWPFVGVGGVAAVGGGAYAYNRRRRTQQARAKVEQELQTARERVSTLITDLGMRFRAIDEKAKFDRVSYAAEDVTRLKQMQTQASQGFIQVQERFKTVAEQLERHAQPNNEQLAQATAGYDEARTQAEQVHEQVQAIDALRTKLTEEANQAREAIDRAKKA</sequence>
<evidence type="ECO:0000313" key="4">
    <source>
        <dbReference type="EMBL" id="RRR75973.1"/>
    </source>
</evidence>
<evidence type="ECO:0000256" key="1">
    <source>
        <dbReference type="SAM" id="Coils"/>
    </source>
</evidence>
<evidence type="ECO:0000256" key="3">
    <source>
        <dbReference type="SAM" id="SignalP"/>
    </source>
</evidence>
<feature type="signal peptide" evidence="3">
    <location>
        <begin position="1"/>
        <end position="24"/>
    </location>
</feature>
<feature type="coiled-coil region" evidence="1">
    <location>
        <begin position="277"/>
        <end position="325"/>
    </location>
</feature>
<evidence type="ECO:0000256" key="2">
    <source>
        <dbReference type="SAM" id="Phobius"/>
    </source>
</evidence>
<keyword evidence="2" id="KW-0812">Transmembrane</keyword>
<reference evidence="4 5" key="1">
    <citation type="submission" date="2018-12" db="EMBL/GenBank/DDBJ databases">
        <title>Genome Sequence of Candidatus Viridilinea halotolerans isolated from saline sulfide-rich spring.</title>
        <authorList>
            <person name="Grouzdev D.S."/>
            <person name="Burganskaya E.I."/>
            <person name="Krutkina M.S."/>
            <person name="Sukhacheva M.V."/>
            <person name="Gorlenko V.M."/>
        </authorList>
    </citation>
    <scope>NUCLEOTIDE SEQUENCE [LARGE SCALE GENOMIC DNA]</scope>
    <source>
        <strain evidence="4">Chok-6</strain>
    </source>
</reference>
<name>A0A426U7F0_9CHLR</name>